<sequence>MISDQLYLIGIKMSKQVFKFILVLGLMCLLLIQPAYAVIRESEIPPDIILYKSIQTWRDQSKNPWQLIFFKEIKGDNQPTINLRLVGFPDLFEFNHPQPLIIKIREDLTVQVPDVFTSDQEAFAPNMGQYNFKSIVDQLESNNFWLLELPLKDGELSRIKVPYFILEEWKKIIVQKASE</sequence>
<dbReference type="eggNOG" id="ENOG5031X2B">
    <property type="taxonomic scope" value="Bacteria"/>
</dbReference>
<accession>B1WWF7</accession>
<reference evidence="1 2" key="1">
    <citation type="journal article" date="2008" name="Proc. Natl. Acad. Sci. U.S.A.">
        <title>The genome of Cyanothece 51142, a unicellular diazotrophic cyanobacterium important in the marine nitrogen cycle.</title>
        <authorList>
            <person name="Welsh E.A."/>
            <person name="Liberton M."/>
            <person name="Stoeckel J."/>
            <person name="Loh T."/>
            <person name="Elvitigala T."/>
            <person name="Wang C."/>
            <person name="Wollam A."/>
            <person name="Fulton R.S."/>
            <person name="Clifton S.W."/>
            <person name="Jacobs J.M."/>
            <person name="Aurora R."/>
            <person name="Ghosh B.K."/>
            <person name="Sherman L.A."/>
            <person name="Smith R.D."/>
            <person name="Wilson R.K."/>
            <person name="Pakrasi H.B."/>
        </authorList>
    </citation>
    <scope>NUCLEOTIDE SEQUENCE [LARGE SCALE GENOMIC DNA]</scope>
    <source>
        <strain evidence="2">ATCC 51142 / BH68</strain>
    </source>
</reference>
<evidence type="ECO:0008006" key="3">
    <source>
        <dbReference type="Google" id="ProtNLM"/>
    </source>
</evidence>
<organism evidence="1 2">
    <name type="scientific">Crocosphaera subtropica (strain ATCC 51142 / BH68)</name>
    <name type="common">Cyanothece sp. (strain ATCC 51142)</name>
    <dbReference type="NCBI Taxonomy" id="43989"/>
    <lineage>
        <taxon>Bacteria</taxon>
        <taxon>Bacillati</taxon>
        <taxon>Cyanobacteriota</taxon>
        <taxon>Cyanophyceae</taxon>
        <taxon>Oscillatoriophycideae</taxon>
        <taxon>Chroococcales</taxon>
        <taxon>Aphanothecaceae</taxon>
        <taxon>Crocosphaera</taxon>
        <taxon>Crocosphaera subtropica</taxon>
    </lineage>
</organism>
<dbReference type="AlphaFoldDB" id="B1WWF7"/>
<evidence type="ECO:0000313" key="2">
    <source>
        <dbReference type="Proteomes" id="UP000001203"/>
    </source>
</evidence>
<dbReference type="InterPro" id="IPR021469">
    <property type="entry name" value="DUF3122"/>
</dbReference>
<dbReference type="Proteomes" id="UP000001203">
    <property type="component" value="Chromosome circular"/>
</dbReference>
<dbReference type="STRING" id="43989.cce_4737"/>
<keyword evidence="2" id="KW-1185">Reference proteome</keyword>
<name>B1WWF7_CROS5</name>
<protein>
    <recommendedName>
        <fullName evidence="3">DUF3122 domain-containing protein</fullName>
    </recommendedName>
</protein>
<dbReference type="Pfam" id="PF11320">
    <property type="entry name" value="DUF3122"/>
    <property type="match status" value="1"/>
</dbReference>
<dbReference type="KEGG" id="cyt:cce_4737"/>
<dbReference type="EMBL" id="CP000806">
    <property type="protein sequence ID" value="ACB54085.1"/>
    <property type="molecule type" value="Genomic_DNA"/>
</dbReference>
<proteinExistence type="predicted"/>
<gene>
    <name evidence="1" type="ordered locus">cce_4737</name>
</gene>
<evidence type="ECO:0000313" key="1">
    <source>
        <dbReference type="EMBL" id="ACB54085.1"/>
    </source>
</evidence>
<dbReference type="HOGENOM" id="CLU_110216_0_0_3"/>